<reference evidence="2" key="1">
    <citation type="journal article" date="2014" name="Int. J. Syst. Evol. Microbiol.">
        <title>Complete genome sequence of Corynebacterium casei LMG S-19264T (=DSM 44701T), isolated from a smear-ripened cheese.</title>
        <authorList>
            <consortium name="US DOE Joint Genome Institute (JGI-PGF)"/>
            <person name="Walter F."/>
            <person name="Albersmeier A."/>
            <person name="Kalinowski J."/>
            <person name="Ruckert C."/>
        </authorList>
    </citation>
    <scope>NUCLEOTIDE SEQUENCE</scope>
    <source>
        <strain evidence="2">CGMCC 4.7201</strain>
    </source>
</reference>
<dbReference type="Proteomes" id="UP000641932">
    <property type="component" value="Unassembled WGS sequence"/>
</dbReference>
<feature type="chain" id="PRO_5037701124" description="Secreted protein" evidence="1">
    <location>
        <begin position="33"/>
        <end position="107"/>
    </location>
</feature>
<comment type="caution">
    <text evidence="2">The sequence shown here is derived from an EMBL/GenBank/DDBJ whole genome shotgun (WGS) entry which is preliminary data.</text>
</comment>
<keyword evidence="1" id="KW-0732">Signal</keyword>
<dbReference type="EMBL" id="BMMS01000008">
    <property type="protein sequence ID" value="GGO86552.1"/>
    <property type="molecule type" value="Genomic_DNA"/>
</dbReference>
<dbReference type="AlphaFoldDB" id="A0A917ZLT8"/>
<protein>
    <recommendedName>
        <fullName evidence="4">Secreted protein</fullName>
    </recommendedName>
</protein>
<evidence type="ECO:0000256" key="1">
    <source>
        <dbReference type="SAM" id="SignalP"/>
    </source>
</evidence>
<feature type="signal peptide" evidence="1">
    <location>
        <begin position="1"/>
        <end position="32"/>
    </location>
</feature>
<evidence type="ECO:0008006" key="4">
    <source>
        <dbReference type="Google" id="ProtNLM"/>
    </source>
</evidence>
<keyword evidence="3" id="KW-1185">Reference proteome</keyword>
<organism evidence="2 3">
    <name type="scientific">Wenjunlia tyrosinilytica</name>
    <dbReference type="NCBI Taxonomy" id="1544741"/>
    <lineage>
        <taxon>Bacteria</taxon>
        <taxon>Bacillati</taxon>
        <taxon>Actinomycetota</taxon>
        <taxon>Actinomycetes</taxon>
        <taxon>Kitasatosporales</taxon>
        <taxon>Streptomycetaceae</taxon>
        <taxon>Wenjunlia</taxon>
    </lineage>
</organism>
<evidence type="ECO:0000313" key="2">
    <source>
        <dbReference type="EMBL" id="GGO86552.1"/>
    </source>
</evidence>
<dbReference type="RefSeq" id="WP_189131468.1">
    <property type="nucleotide sequence ID" value="NZ_BMMS01000008.1"/>
</dbReference>
<accession>A0A917ZLT8</accession>
<evidence type="ECO:0000313" key="3">
    <source>
        <dbReference type="Proteomes" id="UP000641932"/>
    </source>
</evidence>
<reference evidence="2" key="2">
    <citation type="submission" date="2020-09" db="EMBL/GenBank/DDBJ databases">
        <authorList>
            <person name="Sun Q."/>
            <person name="Zhou Y."/>
        </authorList>
    </citation>
    <scope>NUCLEOTIDE SEQUENCE</scope>
    <source>
        <strain evidence="2">CGMCC 4.7201</strain>
    </source>
</reference>
<name>A0A917ZLT8_9ACTN</name>
<proteinExistence type="predicted"/>
<sequence length="107" mass="10378">MPSIRSARVVGFITAAPIAAAFFLAGTGTAVADDGAFAGNSSNAAVVSNTGSGNVSGANSGNYNATQQAAVGTGASNANNTTGVTGNTGVVGVRQSNVDIDFGPWRL</sequence>
<gene>
    <name evidence="2" type="ORF">GCM10012280_22950</name>
</gene>